<gene>
    <name evidence="5" type="ORF">CYY_009354</name>
</gene>
<dbReference type="InterPro" id="IPR028160">
    <property type="entry name" value="Slx9-like"/>
</dbReference>
<organism evidence="5 6">
    <name type="scientific">Polysphondylium violaceum</name>
    <dbReference type="NCBI Taxonomy" id="133409"/>
    <lineage>
        <taxon>Eukaryota</taxon>
        <taxon>Amoebozoa</taxon>
        <taxon>Evosea</taxon>
        <taxon>Eumycetozoa</taxon>
        <taxon>Dictyostelia</taxon>
        <taxon>Dictyosteliales</taxon>
        <taxon>Dictyosteliaceae</taxon>
        <taxon>Polysphondylium</taxon>
    </lineage>
</organism>
<dbReference type="PANTHER" id="PTHR31109">
    <property type="entry name" value="PROTEIN FAM207A"/>
    <property type="match status" value="1"/>
</dbReference>
<evidence type="ECO:0008006" key="7">
    <source>
        <dbReference type="Google" id="ProtNLM"/>
    </source>
</evidence>
<sequence length="210" mass="24228">MPKESKQNGKKQQQDDFAMAEKTSFVTVPKLDSSKLSMGFQLDKTIIPSLSTKIDYNQNDNLIKENTDSRPQPISKKEKRKIKKDQFLQKFNPTLNLNINKKQMEQDRLDLSKSGDFVSSIDLLKESISIPSKKKAPKMTNEKKKKISIKESNQFKTVLAHPVYQSNPFTTLQEHLTNSIALQNQKIKDQQDAHKALNRKRKTNNNKMDH</sequence>
<dbReference type="GO" id="GO:0030688">
    <property type="term" value="C:preribosome, small subunit precursor"/>
    <property type="evidence" value="ECO:0007669"/>
    <property type="project" value="InterPro"/>
</dbReference>
<dbReference type="PANTHER" id="PTHR31109:SF2">
    <property type="entry name" value="RIBOSOME BIOGENESIS PROTEIN SLX9 HOMOLOG"/>
    <property type="match status" value="1"/>
</dbReference>
<name>A0A8J4PTT1_9MYCE</name>
<comment type="similarity">
    <text evidence="2">Belongs to the SLX9 family.</text>
</comment>
<dbReference type="OrthoDB" id="18703at2759"/>
<keyword evidence="6" id="KW-1185">Reference proteome</keyword>
<evidence type="ECO:0000256" key="4">
    <source>
        <dbReference type="SAM" id="MobiDB-lite"/>
    </source>
</evidence>
<protein>
    <recommendedName>
        <fullName evidence="7">Ribosome biogenesis protein SLX9</fullName>
    </recommendedName>
</protein>
<evidence type="ECO:0000256" key="2">
    <source>
        <dbReference type="ARBA" id="ARBA00011022"/>
    </source>
</evidence>
<comment type="caution">
    <text evidence="5">The sequence shown here is derived from an EMBL/GenBank/DDBJ whole genome shotgun (WGS) entry which is preliminary data.</text>
</comment>
<evidence type="ECO:0000313" key="5">
    <source>
        <dbReference type="EMBL" id="KAF2069326.1"/>
    </source>
</evidence>
<evidence type="ECO:0000256" key="3">
    <source>
        <dbReference type="ARBA" id="ARBA00023242"/>
    </source>
</evidence>
<feature type="region of interest" description="Disordered" evidence="4">
    <location>
        <begin position="184"/>
        <end position="210"/>
    </location>
</feature>
<evidence type="ECO:0000313" key="6">
    <source>
        <dbReference type="Proteomes" id="UP000695562"/>
    </source>
</evidence>
<dbReference type="GO" id="GO:0030686">
    <property type="term" value="C:90S preribosome"/>
    <property type="evidence" value="ECO:0007669"/>
    <property type="project" value="InterPro"/>
</dbReference>
<dbReference type="Pfam" id="PF15341">
    <property type="entry name" value="SLX9"/>
    <property type="match status" value="1"/>
</dbReference>
<feature type="compositionally biased region" description="Basic and acidic residues" evidence="4">
    <location>
        <begin position="186"/>
        <end position="195"/>
    </location>
</feature>
<dbReference type="AlphaFoldDB" id="A0A8J4PTT1"/>
<dbReference type="GO" id="GO:0005730">
    <property type="term" value="C:nucleolus"/>
    <property type="evidence" value="ECO:0007669"/>
    <property type="project" value="UniProtKB-SubCell"/>
</dbReference>
<evidence type="ECO:0000256" key="1">
    <source>
        <dbReference type="ARBA" id="ARBA00004604"/>
    </source>
</evidence>
<accession>A0A8J4PTT1</accession>
<dbReference type="Proteomes" id="UP000695562">
    <property type="component" value="Unassembled WGS sequence"/>
</dbReference>
<dbReference type="EMBL" id="AJWJ01000687">
    <property type="protein sequence ID" value="KAF2069326.1"/>
    <property type="molecule type" value="Genomic_DNA"/>
</dbReference>
<keyword evidence="3" id="KW-0539">Nucleus</keyword>
<feature type="region of interest" description="Disordered" evidence="4">
    <location>
        <begin position="1"/>
        <end position="21"/>
    </location>
</feature>
<proteinExistence type="inferred from homology"/>
<reference evidence="5" key="1">
    <citation type="submission" date="2020-01" db="EMBL/GenBank/DDBJ databases">
        <title>Development of genomics and gene disruption for Polysphondylium violaceum indicates a role for the polyketide synthase stlB in stalk morphogenesis.</title>
        <authorList>
            <person name="Narita B."/>
            <person name="Kawabe Y."/>
            <person name="Kin K."/>
            <person name="Saito T."/>
            <person name="Gibbs R."/>
            <person name="Kuspa A."/>
            <person name="Muzny D."/>
            <person name="Queller D."/>
            <person name="Richards S."/>
            <person name="Strassman J."/>
            <person name="Sucgang R."/>
            <person name="Worley K."/>
            <person name="Schaap P."/>
        </authorList>
    </citation>
    <scope>NUCLEOTIDE SEQUENCE</scope>
    <source>
        <strain evidence="5">QSvi11</strain>
    </source>
</reference>
<dbReference type="GO" id="GO:0000462">
    <property type="term" value="P:maturation of SSU-rRNA from tricistronic rRNA transcript (SSU-rRNA, 5.8S rRNA, LSU-rRNA)"/>
    <property type="evidence" value="ECO:0007669"/>
    <property type="project" value="InterPro"/>
</dbReference>
<comment type="subcellular location">
    <subcellularLocation>
        <location evidence="1">Nucleus</location>
        <location evidence="1">Nucleolus</location>
    </subcellularLocation>
</comment>
<feature type="region of interest" description="Disordered" evidence="4">
    <location>
        <begin position="61"/>
        <end position="82"/>
    </location>
</feature>